<dbReference type="InterPro" id="IPR031856">
    <property type="entry name" value="YdaS_toxin-like"/>
</dbReference>
<dbReference type="SUPFAM" id="SSF47413">
    <property type="entry name" value="lambda repressor-like DNA-binding domains"/>
    <property type="match status" value="1"/>
</dbReference>
<evidence type="ECO:0000313" key="2">
    <source>
        <dbReference type="Proteomes" id="UP000261875"/>
    </source>
</evidence>
<dbReference type="KEGG" id="fsm:CCS41_12370"/>
<dbReference type="Gene3D" id="1.10.260.40">
    <property type="entry name" value="lambda repressor-like DNA-binding domains"/>
    <property type="match status" value="1"/>
</dbReference>
<gene>
    <name evidence="1" type="ORF">CCS41_12370</name>
</gene>
<keyword evidence="2" id="KW-1185">Reference proteome</keyword>
<dbReference type="RefSeq" id="WP_119797620.1">
    <property type="nucleotide sequence ID" value="NZ_CP021659.1"/>
</dbReference>
<dbReference type="EMBL" id="CP021659">
    <property type="protein sequence ID" value="AWK15086.1"/>
    <property type="molecule type" value="Genomic_DNA"/>
</dbReference>
<protein>
    <recommendedName>
        <fullName evidence="3">Cro/Cl family transcriptional regulator</fullName>
    </recommendedName>
</protein>
<name>A0A2U8I7D9_9GAMM</name>
<dbReference type="Pfam" id="PF15943">
    <property type="entry name" value="YdaS_toxin"/>
    <property type="match status" value="1"/>
</dbReference>
<accession>A0A2U8I7D9</accession>
<reference evidence="1 2" key="1">
    <citation type="submission" date="2017-05" db="EMBL/GenBank/DDBJ databases">
        <title>Genome sequence of Candidatus Fukatsuia symbiotica and Candidatus Hamiltonella defensa from Acyrthosiphon pisum strain 5D.</title>
        <authorList>
            <person name="Patel V.A."/>
            <person name="Chevignon G."/>
            <person name="Russell J.A."/>
            <person name="Oliver K.M."/>
        </authorList>
    </citation>
    <scope>NUCLEOTIDE SEQUENCE [LARGE SCALE GENOMIC DNA]</scope>
    <source>
        <strain evidence="1 2">5D</strain>
    </source>
</reference>
<dbReference type="GO" id="GO:0003677">
    <property type="term" value="F:DNA binding"/>
    <property type="evidence" value="ECO:0007669"/>
    <property type="project" value="InterPro"/>
</dbReference>
<dbReference type="InterPro" id="IPR010982">
    <property type="entry name" value="Lambda_DNA-bd_dom_sf"/>
</dbReference>
<dbReference type="AlphaFoldDB" id="A0A2U8I7D9"/>
<dbReference type="OrthoDB" id="6446140at2"/>
<evidence type="ECO:0000313" key="1">
    <source>
        <dbReference type="EMBL" id="AWK15086.1"/>
    </source>
</evidence>
<sequence length="74" mass="8316">MRLKEYLDSLEPGGHKVFAKKLRVSPSFLSQMASGTASISPARCVEIELITEGTVTRRDLRIDWVSIWPELQVA</sequence>
<dbReference type="Proteomes" id="UP000261875">
    <property type="component" value="Chromosome"/>
</dbReference>
<evidence type="ECO:0008006" key="3">
    <source>
        <dbReference type="Google" id="ProtNLM"/>
    </source>
</evidence>
<proteinExistence type="predicted"/>
<organism evidence="1 2">
    <name type="scientific">Candidatus Fukatsuia symbiotica</name>
    <dbReference type="NCBI Taxonomy" id="1878942"/>
    <lineage>
        <taxon>Bacteria</taxon>
        <taxon>Pseudomonadati</taxon>
        <taxon>Pseudomonadota</taxon>
        <taxon>Gammaproteobacteria</taxon>
        <taxon>Enterobacterales</taxon>
        <taxon>Yersiniaceae</taxon>
        <taxon>Candidatus Fukatsuia</taxon>
    </lineage>
</organism>